<dbReference type="Proteomes" id="UP000004200">
    <property type="component" value="Unassembled WGS sequence"/>
</dbReference>
<dbReference type="EMBL" id="AFWT01000024">
    <property type="protein sequence ID" value="EGV29680.1"/>
    <property type="molecule type" value="Genomic_DNA"/>
</dbReference>
<dbReference type="Gene3D" id="3.30.1390.10">
    <property type="match status" value="1"/>
</dbReference>
<dbReference type="SUPFAM" id="SSF48452">
    <property type="entry name" value="TPR-like"/>
    <property type="match status" value="1"/>
</dbReference>
<organism evidence="3 4">
    <name type="scientific">Thiorhodococcus drewsii AZ1</name>
    <dbReference type="NCBI Taxonomy" id="765913"/>
    <lineage>
        <taxon>Bacteria</taxon>
        <taxon>Pseudomonadati</taxon>
        <taxon>Pseudomonadota</taxon>
        <taxon>Gammaproteobacteria</taxon>
        <taxon>Chromatiales</taxon>
        <taxon>Chromatiaceae</taxon>
        <taxon>Thiorhodococcus</taxon>
    </lineage>
</organism>
<sequence>MDTMETLYDVMLYGIQEGKDRIEVARAIAKSFSMELEKADQLLEREEATLVKKGVSSDLAHRMTEALTRAGAKANCKPSIGGTGDLSLVPKTSILVCPGCKERLEYHIDQEAPRLCPRCGLVFAKYKEAHKRKQEVEAVRTRLKLMEAGRDEDAKRKQEQEEEERNRKRLEDQLRKEMGIPAGLNKRWKFVSSAAATLILGLGAGGAATFFFLDHQGRLKSSASLALQQTSDGLGAIEGALNAEGIPGGSIDGTLSPAQQASTEDLIALSQGILEQAGVTADLGAVIAATTTDDIRSSSTSAAGGAFGQVNPRARDPDPLHRLTTQDPEWSRLIELNALDAVTAGNGALAVSLARRLPPGPERITALARIGAAARHHGQSDAAHTLTILVTDEIAPLTSPLPKIDALTRALAAYGQPEARADAAALINQTKQLALATQSAPQRAEAWARIALAEARLGMSNAARESLRQATLRLGNPMSPSQHIRIDSYLAAALFRLGSKDTAIGILDKSTSGLERISTTAEQDRARLDIADAWLRIGNLDRAIAASRGASDPRESERFLLALIQEQAFSGKFLGLASIADSITTPEHRLRAHVLLGSASERQSSAAQTHFQQGLASIKDISTESERRAAQAELARVLVHAGYEKTGKQMFIQLENELQQANAGPERDRGWAILAINRARAFEPSAAREYLSRVTDPDVQRLASRQLADIAGTLDTMQAVPPSKT</sequence>
<dbReference type="RefSeq" id="WP_007041837.1">
    <property type="nucleotide sequence ID" value="NZ_AFWT01000024.1"/>
</dbReference>
<feature type="region of interest" description="Disordered" evidence="1">
    <location>
        <begin position="150"/>
        <end position="170"/>
    </location>
</feature>
<dbReference type="STRING" id="765913.ThidrDRAFT_3124"/>
<keyword evidence="2" id="KW-1133">Transmembrane helix</keyword>
<dbReference type="Gene3D" id="1.25.40.10">
    <property type="entry name" value="Tetratricopeptide repeat domain"/>
    <property type="match status" value="1"/>
</dbReference>
<protein>
    <submittedName>
        <fullName evidence="3">Uncharacterized protein</fullName>
    </submittedName>
</protein>
<dbReference type="AlphaFoldDB" id="G2E4B1"/>
<dbReference type="SUPFAM" id="SSF54736">
    <property type="entry name" value="ClpS-like"/>
    <property type="match status" value="1"/>
</dbReference>
<reference evidence="3 4" key="1">
    <citation type="submission" date="2011-06" db="EMBL/GenBank/DDBJ databases">
        <title>The draft genome of Thiorhodococcus drewsii AZ1.</title>
        <authorList>
            <consortium name="US DOE Joint Genome Institute (JGI-PGF)"/>
            <person name="Lucas S."/>
            <person name="Han J."/>
            <person name="Lapidus A."/>
            <person name="Cheng J.-F."/>
            <person name="Goodwin L."/>
            <person name="Pitluck S."/>
            <person name="Peters L."/>
            <person name="Land M.L."/>
            <person name="Hauser L."/>
            <person name="Vogl K."/>
            <person name="Liu Z."/>
            <person name="Imhoff J."/>
            <person name="Thiel V."/>
            <person name="Frigaard N.-U."/>
            <person name="Bryant D.A."/>
            <person name="Woyke T.J."/>
        </authorList>
    </citation>
    <scope>NUCLEOTIDE SEQUENCE [LARGE SCALE GENOMIC DNA]</scope>
    <source>
        <strain evidence="3 4">AZ1</strain>
    </source>
</reference>
<evidence type="ECO:0000256" key="1">
    <source>
        <dbReference type="SAM" id="MobiDB-lite"/>
    </source>
</evidence>
<comment type="caution">
    <text evidence="3">The sequence shown here is derived from an EMBL/GenBank/DDBJ whole genome shotgun (WGS) entry which is preliminary data.</text>
</comment>
<accession>G2E4B1</accession>
<dbReference type="InterPro" id="IPR014719">
    <property type="entry name" value="Ribosomal_bL12_C/ClpS-like"/>
</dbReference>
<evidence type="ECO:0000313" key="4">
    <source>
        <dbReference type="Proteomes" id="UP000004200"/>
    </source>
</evidence>
<feature type="region of interest" description="Disordered" evidence="1">
    <location>
        <begin position="296"/>
        <end position="322"/>
    </location>
</feature>
<name>G2E4B1_9GAMM</name>
<gene>
    <name evidence="3" type="ORF">ThidrDRAFT_3124</name>
</gene>
<dbReference type="InterPro" id="IPR011990">
    <property type="entry name" value="TPR-like_helical_dom_sf"/>
</dbReference>
<proteinExistence type="predicted"/>
<dbReference type="OrthoDB" id="9801221at2"/>
<keyword evidence="2" id="KW-0472">Membrane</keyword>
<evidence type="ECO:0000313" key="3">
    <source>
        <dbReference type="EMBL" id="EGV29680.1"/>
    </source>
</evidence>
<keyword evidence="4" id="KW-1185">Reference proteome</keyword>
<evidence type="ECO:0000256" key="2">
    <source>
        <dbReference type="SAM" id="Phobius"/>
    </source>
</evidence>
<feature type="transmembrane region" description="Helical" evidence="2">
    <location>
        <begin position="190"/>
        <end position="213"/>
    </location>
</feature>
<keyword evidence="2" id="KW-0812">Transmembrane</keyword>